<feature type="coiled-coil region" evidence="1">
    <location>
        <begin position="5"/>
        <end position="46"/>
    </location>
</feature>
<proteinExistence type="predicted"/>
<keyword evidence="1" id="KW-0175">Coiled coil</keyword>
<name>A0A0W8F757_9ZZZZ</name>
<protein>
    <submittedName>
        <fullName evidence="2">Uncharacterized protein</fullName>
    </submittedName>
</protein>
<comment type="caution">
    <text evidence="2">The sequence shown here is derived from an EMBL/GenBank/DDBJ whole genome shotgun (WGS) entry which is preliminary data.</text>
</comment>
<organism evidence="2">
    <name type="scientific">hydrocarbon metagenome</name>
    <dbReference type="NCBI Taxonomy" id="938273"/>
    <lineage>
        <taxon>unclassified sequences</taxon>
        <taxon>metagenomes</taxon>
        <taxon>ecological metagenomes</taxon>
    </lineage>
</organism>
<dbReference type="EMBL" id="LNQE01001484">
    <property type="protein sequence ID" value="KUG16687.1"/>
    <property type="molecule type" value="Genomic_DNA"/>
</dbReference>
<dbReference type="AlphaFoldDB" id="A0A0W8F757"/>
<accession>A0A0W8F757</accession>
<sequence length="118" mass="14020">MFSEKDLVARSIEDMAQEVEELQALAREEREKSEALSQKEIELRRKSVETRSVNAELAESFWQEAENIRDECRELMRLFMEHKLRAAEVQHRIDIHDQIESLDDYDEVWRQAASARRG</sequence>
<gene>
    <name evidence="2" type="ORF">ASZ90_013657</name>
</gene>
<evidence type="ECO:0000313" key="2">
    <source>
        <dbReference type="EMBL" id="KUG16687.1"/>
    </source>
</evidence>
<evidence type="ECO:0000256" key="1">
    <source>
        <dbReference type="SAM" id="Coils"/>
    </source>
</evidence>
<reference evidence="2" key="1">
    <citation type="journal article" date="2015" name="Proc. Natl. Acad. Sci. U.S.A.">
        <title>Networks of energetic and metabolic interactions define dynamics in microbial communities.</title>
        <authorList>
            <person name="Embree M."/>
            <person name="Liu J.K."/>
            <person name="Al-Bassam M.M."/>
            <person name="Zengler K."/>
        </authorList>
    </citation>
    <scope>NUCLEOTIDE SEQUENCE</scope>
</reference>